<organism evidence="2 3">
    <name type="scientific">Clathrospora elynae</name>
    <dbReference type="NCBI Taxonomy" id="706981"/>
    <lineage>
        <taxon>Eukaryota</taxon>
        <taxon>Fungi</taxon>
        <taxon>Dikarya</taxon>
        <taxon>Ascomycota</taxon>
        <taxon>Pezizomycotina</taxon>
        <taxon>Dothideomycetes</taxon>
        <taxon>Pleosporomycetidae</taxon>
        <taxon>Pleosporales</taxon>
        <taxon>Diademaceae</taxon>
        <taxon>Clathrospora</taxon>
    </lineage>
</organism>
<protein>
    <submittedName>
        <fullName evidence="2">Uncharacterized protein</fullName>
    </submittedName>
</protein>
<feature type="region of interest" description="Disordered" evidence="1">
    <location>
        <begin position="106"/>
        <end position="140"/>
    </location>
</feature>
<dbReference type="Proteomes" id="UP000800038">
    <property type="component" value="Unassembled WGS sequence"/>
</dbReference>
<gene>
    <name evidence="2" type="ORF">EJ02DRAFT_513862</name>
</gene>
<evidence type="ECO:0000256" key="1">
    <source>
        <dbReference type="SAM" id="MobiDB-lite"/>
    </source>
</evidence>
<sequence>MHFELSPGSSPSKSIPISISPRNMASSTSSLYSNYSSESNSSRGSTCAYPSWPTGPSLEYRSTPSSYISDADLFGEDYNDEFACPFLEEAPAPPRVPQTTQAFTVLQPLYAQKKPKSERRSSGRKQRRTSKPMTPISESPEQVDINMLTTSSQLHARVNIAPHMSPWCCWSHDMSATQPDFPRNTSSSAFNHTVSSCHLSAIWTPITPKRRCCHHHASGFGRNLICTMCKCVWTAPPMSVAFRLADP</sequence>
<reference evidence="2" key="1">
    <citation type="journal article" date="2020" name="Stud. Mycol.">
        <title>101 Dothideomycetes genomes: a test case for predicting lifestyles and emergence of pathogens.</title>
        <authorList>
            <person name="Haridas S."/>
            <person name="Albert R."/>
            <person name="Binder M."/>
            <person name="Bloem J."/>
            <person name="Labutti K."/>
            <person name="Salamov A."/>
            <person name="Andreopoulos B."/>
            <person name="Baker S."/>
            <person name="Barry K."/>
            <person name="Bills G."/>
            <person name="Bluhm B."/>
            <person name="Cannon C."/>
            <person name="Castanera R."/>
            <person name="Culley D."/>
            <person name="Daum C."/>
            <person name="Ezra D."/>
            <person name="Gonzalez J."/>
            <person name="Henrissat B."/>
            <person name="Kuo A."/>
            <person name="Liang C."/>
            <person name="Lipzen A."/>
            <person name="Lutzoni F."/>
            <person name="Magnuson J."/>
            <person name="Mondo S."/>
            <person name="Nolan M."/>
            <person name="Ohm R."/>
            <person name="Pangilinan J."/>
            <person name="Park H.-J."/>
            <person name="Ramirez L."/>
            <person name="Alfaro M."/>
            <person name="Sun H."/>
            <person name="Tritt A."/>
            <person name="Yoshinaga Y."/>
            <person name="Zwiers L.-H."/>
            <person name="Turgeon B."/>
            <person name="Goodwin S."/>
            <person name="Spatafora J."/>
            <person name="Crous P."/>
            <person name="Grigoriev I."/>
        </authorList>
    </citation>
    <scope>NUCLEOTIDE SEQUENCE</scope>
    <source>
        <strain evidence="2">CBS 161.51</strain>
    </source>
</reference>
<feature type="compositionally biased region" description="Low complexity" evidence="1">
    <location>
        <begin position="1"/>
        <end position="46"/>
    </location>
</feature>
<proteinExistence type="predicted"/>
<feature type="compositionally biased region" description="Basic residues" evidence="1">
    <location>
        <begin position="113"/>
        <end position="130"/>
    </location>
</feature>
<evidence type="ECO:0000313" key="2">
    <source>
        <dbReference type="EMBL" id="KAF1939377.1"/>
    </source>
</evidence>
<dbReference type="AlphaFoldDB" id="A0A6A5SQF5"/>
<evidence type="ECO:0000313" key="3">
    <source>
        <dbReference type="Proteomes" id="UP000800038"/>
    </source>
</evidence>
<keyword evidence="3" id="KW-1185">Reference proteome</keyword>
<feature type="region of interest" description="Disordered" evidence="1">
    <location>
        <begin position="1"/>
        <end position="63"/>
    </location>
</feature>
<name>A0A6A5SQF5_9PLEO</name>
<dbReference type="EMBL" id="ML976082">
    <property type="protein sequence ID" value="KAF1939377.1"/>
    <property type="molecule type" value="Genomic_DNA"/>
</dbReference>
<accession>A0A6A5SQF5</accession>
<dbReference type="OrthoDB" id="5294241at2759"/>